<evidence type="ECO:0000313" key="1">
    <source>
        <dbReference type="EMBL" id="KAI9918841.1"/>
    </source>
</evidence>
<reference evidence="1 2" key="1">
    <citation type="journal article" date="2022" name="bioRxiv">
        <title>The genome of the oomycete Peronosclerospora sorghi, a cosmopolitan pathogen of maize and sorghum, is inflated with dispersed pseudogenes.</title>
        <authorList>
            <person name="Fletcher K."/>
            <person name="Martin F."/>
            <person name="Isakeit T."/>
            <person name="Cavanaugh K."/>
            <person name="Magill C."/>
            <person name="Michelmore R."/>
        </authorList>
    </citation>
    <scope>NUCLEOTIDE SEQUENCE [LARGE SCALE GENOMIC DNA]</scope>
    <source>
        <strain evidence="1">P6</strain>
    </source>
</reference>
<proteinExistence type="predicted"/>
<keyword evidence="2" id="KW-1185">Reference proteome</keyword>
<comment type="caution">
    <text evidence="1">The sequence shown here is derived from an EMBL/GenBank/DDBJ whole genome shotgun (WGS) entry which is preliminary data.</text>
</comment>
<organism evidence="1 2">
    <name type="scientific">Peronosclerospora sorghi</name>
    <dbReference type="NCBI Taxonomy" id="230839"/>
    <lineage>
        <taxon>Eukaryota</taxon>
        <taxon>Sar</taxon>
        <taxon>Stramenopiles</taxon>
        <taxon>Oomycota</taxon>
        <taxon>Peronosporomycetes</taxon>
        <taxon>Peronosporales</taxon>
        <taxon>Peronosporaceae</taxon>
        <taxon>Peronosclerospora</taxon>
    </lineage>
</organism>
<dbReference type="EMBL" id="CM047591">
    <property type="protein sequence ID" value="KAI9918841.1"/>
    <property type="molecule type" value="Genomic_DNA"/>
</dbReference>
<accession>A0ACC0WLD8</accession>
<dbReference type="Proteomes" id="UP001163321">
    <property type="component" value="Chromosome 12"/>
</dbReference>
<gene>
    <name evidence="1" type="ORF">PsorP6_011643</name>
</gene>
<name>A0ACC0WLD8_9STRA</name>
<protein>
    <submittedName>
        <fullName evidence="1">Uncharacterized protein</fullName>
    </submittedName>
</protein>
<sequence length="433" mass="48827">MNGAMPHVTMPHVTRMEEELLHATEMLRHAQEKREKWNQRVNTLAALLRSHGTALLEHTKTPATNLPMQFTSATFPTTAASATSETSPPPPSEWFDSCLTSEVESSDGTSAESVEDNPMKDSSDESDDNVPATHGEESVFGVSASLKRAPESVNGNTMEDPSNDNILETKGELAANKDVPATHGMELSLLTPPISLQEQTFSSRKEMERASTILLQHKDTESYAKLQKRNEVDTPLGLTEETRKRVARSKCNDCPFRLIGKGHEAHWDFKVQNAKHNHDLSTHPSAHPVHLRLRPDISEIVVNLYESGVTPRNIQSHMRKGCDGVDIPSKTIHNRFQKAIQTKLDGRTPMDALIRTFRDLNVTVEKKVDAQHQVTHLFWSHPQCANLARIYKTCYLLMRRTRQTVLDSRCFTLLVAQPYTRQFLSHLVYDERK</sequence>
<evidence type="ECO:0000313" key="2">
    <source>
        <dbReference type="Proteomes" id="UP001163321"/>
    </source>
</evidence>